<dbReference type="Gene3D" id="3.30.110.10">
    <property type="entry name" value="Translation initiation factor 3 (IF-3), C-terminal domain"/>
    <property type="match status" value="1"/>
</dbReference>
<dbReference type="InterPro" id="IPR001288">
    <property type="entry name" value="Translation_initiation_fac_3"/>
</dbReference>
<evidence type="ECO:0000313" key="10">
    <source>
        <dbReference type="Proteomes" id="UP000003705"/>
    </source>
</evidence>
<dbReference type="FunFam" id="3.10.20.80:FF:000001">
    <property type="entry name" value="Translation initiation factor IF-3"/>
    <property type="match status" value="1"/>
</dbReference>
<comment type="subcellular location">
    <subcellularLocation>
        <location evidence="4 6">Cytoplasm</location>
    </subcellularLocation>
</comment>
<dbReference type="GO" id="GO:0005829">
    <property type="term" value="C:cytosol"/>
    <property type="evidence" value="ECO:0007669"/>
    <property type="project" value="TreeGrafter"/>
</dbReference>
<dbReference type="HAMAP" id="MF_00080">
    <property type="entry name" value="IF_3"/>
    <property type="match status" value="1"/>
</dbReference>
<protein>
    <recommendedName>
        <fullName evidence="4 5">Translation initiation factor IF-3</fullName>
    </recommendedName>
</protein>
<dbReference type="SUPFAM" id="SSF55200">
    <property type="entry name" value="Translation initiation factor IF3, C-terminal domain"/>
    <property type="match status" value="1"/>
</dbReference>
<evidence type="ECO:0000259" key="8">
    <source>
        <dbReference type="Pfam" id="PF05198"/>
    </source>
</evidence>
<keyword evidence="4" id="KW-0963">Cytoplasm</keyword>
<comment type="caution">
    <text evidence="9">The sequence shown here is derived from an EMBL/GenBank/DDBJ whole genome shotgun (WGS) entry which is preliminary data.</text>
</comment>
<keyword evidence="2 4" id="KW-0396">Initiation factor</keyword>
<accession>E4KYS3</accession>
<dbReference type="eggNOG" id="COG0290">
    <property type="taxonomic scope" value="Bacteria"/>
</dbReference>
<dbReference type="GO" id="GO:0003743">
    <property type="term" value="F:translation initiation factor activity"/>
    <property type="evidence" value="ECO:0007669"/>
    <property type="project" value="UniProtKB-UniRule"/>
</dbReference>
<keyword evidence="10" id="KW-1185">Reference proteome</keyword>
<organism evidence="9 10">
    <name type="scientific">Peptoniphilus harei ACS-146-V-Sch2b</name>
    <dbReference type="NCBI Taxonomy" id="908338"/>
    <lineage>
        <taxon>Bacteria</taxon>
        <taxon>Bacillati</taxon>
        <taxon>Bacillota</taxon>
        <taxon>Tissierellia</taxon>
        <taxon>Tissierellales</taxon>
        <taxon>Peptoniphilaceae</taxon>
        <taxon>Peptoniphilus</taxon>
    </lineage>
</organism>
<feature type="domain" description="Translation initiation factor 3 C-terminal" evidence="7">
    <location>
        <begin position="129"/>
        <end position="213"/>
    </location>
</feature>
<dbReference type="InterPro" id="IPR019813">
    <property type="entry name" value="Translation_initiation_fac3_CS"/>
</dbReference>
<dbReference type="FunFam" id="3.30.110.10:FF:000001">
    <property type="entry name" value="Translation initiation factor IF-3"/>
    <property type="match status" value="1"/>
</dbReference>
<dbReference type="GO" id="GO:0043022">
    <property type="term" value="F:ribosome binding"/>
    <property type="evidence" value="ECO:0007669"/>
    <property type="project" value="UniProtKB-ARBA"/>
</dbReference>
<dbReference type="NCBIfam" id="TIGR00168">
    <property type="entry name" value="infC"/>
    <property type="match status" value="1"/>
</dbReference>
<feature type="domain" description="Translation initiation factor 3 N-terminal" evidence="8">
    <location>
        <begin position="53"/>
        <end position="122"/>
    </location>
</feature>
<evidence type="ECO:0000256" key="4">
    <source>
        <dbReference type="HAMAP-Rule" id="MF_00080"/>
    </source>
</evidence>
<name>E4KYS3_9FIRM</name>
<reference evidence="9 10" key="1">
    <citation type="submission" date="2010-10" db="EMBL/GenBank/DDBJ databases">
        <authorList>
            <person name="Durkin A.S."/>
            <person name="Madupu R."/>
            <person name="Torralba M."/>
            <person name="Gillis M."/>
            <person name="Methe B."/>
            <person name="Sutton G."/>
            <person name="Nelson K.E."/>
        </authorList>
    </citation>
    <scope>NUCLEOTIDE SEQUENCE [LARGE SCALE GENOMIC DNA]</scope>
    <source>
        <strain evidence="9 10">ACS-146-V-Sch2b</strain>
    </source>
</reference>
<comment type="subunit">
    <text evidence="4 6">Monomer.</text>
</comment>
<dbReference type="GO" id="GO:0032790">
    <property type="term" value="P:ribosome disassembly"/>
    <property type="evidence" value="ECO:0007669"/>
    <property type="project" value="TreeGrafter"/>
</dbReference>
<dbReference type="AlphaFoldDB" id="E4KYS3"/>
<gene>
    <name evidence="4 9" type="primary">infC</name>
    <name evidence="9" type="ORF">HMPREF9286_1748</name>
</gene>
<dbReference type="EMBL" id="AENP01000018">
    <property type="protein sequence ID" value="EFR32989.1"/>
    <property type="molecule type" value="Genomic_DNA"/>
</dbReference>
<dbReference type="Pfam" id="PF00707">
    <property type="entry name" value="IF3_C"/>
    <property type="match status" value="1"/>
</dbReference>
<dbReference type="InterPro" id="IPR036787">
    <property type="entry name" value="T_IF-3_N_sf"/>
</dbReference>
<dbReference type="InterPro" id="IPR036788">
    <property type="entry name" value="T_IF-3_C_sf"/>
</dbReference>
<proteinExistence type="inferred from homology"/>
<dbReference type="InterPro" id="IPR019814">
    <property type="entry name" value="Translation_initiation_fac_3_N"/>
</dbReference>
<evidence type="ECO:0000256" key="5">
    <source>
        <dbReference type="NCBIfam" id="TIGR00168"/>
    </source>
</evidence>
<evidence type="ECO:0000256" key="1">
    <source>
        <dbReference type="ARBA" id="ARBA00005439"/>
    </source>
</evidence>
<dbReference type="Pfam" id="PF05198">
    <property type="entry name" value="IF3_N"/>
    <property type="match status" value="1"/>
</dbReference>
<dbReference type="SUPFAM" id="SSF54364">
    <property type="entry name" value="Translation initiation factor IF3, N-terminal domain"/>
    <property type="match status" value="1"/>
</dbReference>
<sequence>MLSLSLLLKKKSASHLMAQSFRLFENYDEFAGIFLGARFFNLRRCLEIKELQINEEIREKEVRLVDDEGNQLGVVSRNQAIDLAISKKLDLVNVAPNAKPPVCRIMDYGKYRYEQEKKEKEARKKQKVINVKELRFSPNIEDHDLNTKANRAIDFLKNGDRVKVSVRFRGREMGHTDLGREVLDKFYDLISEYGVVDKKPKMEGRSLVMFLSERKDSDKSDN</sequence>
<dbReference type="PROSITE" id="PS00938">
    <property type="entry name" value="IF3"/>
    <property type="match status" value="1"/>
</dbReference>
<dbReference type="InterPro" id="IPR019815">
    <property type="entry name" value="Translation_initiation_fac_3_C"/>
</dbReference>
<comment type="similarity">
    <text evidence="1 4 6">Belongs to the IF-3 family.</text>
</comment>
<dbReference type="GO" id="GO:0016020">
    <property type="term" value="C:membrane"/>
    <property type="evidence" value="ECO:0007669"/>
    <property type="project" value="TreeGrafter"/>
</dbReference>
<evidence type="ECO:0000256" key="3">
    <source>
        <dbReference type="ARBA" id="ARBA00022917"/>
    </source>
</evidence>
<evidence type="ECO:0000259" key="7">
    <source>
        <dbReference type="Pfam" id="PF00707"/>
    </source>
</evidence>
<comment type="function">
    <text evidence="4 6">IF-3 binds to the 30S ribosomal subunit and shifts the equilibrium between 70S ribosomes and their 50S and 30S subunits in favor of the free subunits, thus enhancing the availability of 30S subunits on which protein synthesis initiation begins.</text>
</comment>
<evidence type="ECO:0000313" key="9">
    <source>
        <dbReference type="EMBL" id="EFR32989.1"/>
    </source>
</evidence>
<dbReference type="Proteomes" id="UP000003705">
    <property type="component" value="Unassembled WGS sequence"/>
</dbReference>
<dbReference type="Gene3D" id="3.10.20.80">
    <property type="entry name" value="Translation initiation factor 3 (IF-3), N-terminal domain"/>
    <property type="match status" value="1"/>
</dbReference>
<dbReference type="PANTHER" id="PTHR10938:SF0">
    <property type="entry name" value="TRANSLATION INITIATION FACTOR IF-3, MITOCHONDRIAL"/>
    <property type="match status" value="1"/>
</dbReference>
<evidence type="ECO:0000256" key="6">
    <source>
        <dbReference type="RuleBase" id="RU000646"/>
    </source>
</evidence>
<keyword evidence="3 4" id="KW-0648">Protein biosynthesis</keyword>
<dbReference type="PANTHER" id="PTHR10938">
    <property type="entry name" value="TRANSLATION INITIATION FACTOR IF-3"/>
    <property type="match status" value="1"/>
</dbReference>
<evidence type="ECO:0000256" key="2">
    <source>
        <dbReference type="ARBA" id="ARBA00022540"/>
    </source>
</evidence>